<dbReference type="HAMAP" id="MF_00646">
    <property type="entry name" value="EFP"/>
    <property type="match status" value="1"/>
</dbReference>
<protein>
    <recommendedName>
        <fullName evidence="2">Elongation factor P-like protein</fullName>
    </recommendedName>
</protein>
<dbReference type="InterPro" id="IPR012340">
    <property type="entry name" value="NA-bd_OB-fold"/>
</dbReference>
<dbReference type="Pfam" id="PF09285">
    <property type="entry name" value="Elong-fact-P_C"/>
    <property type="match status" value="1"/>
</dbReference>
<dbReference type="GO" id="GO:0003746">
    <property type="term" value="F:translation elongation factor activity"/>
    <property type="evidence" value="ECO:0007669"/>
    <property type="project" value="UniProtKB-UniRule"/>
</dbReference>
<keyword evidence="6" id="KW-1185">Reference proteome</keyword>
<dbReference type="Pfam" id="PF01132">
    <property type="entry name" value="EFP"/>
    <property type="match status" value="1"/>
</dbReference>
<dbReference type="InterPro" id="IPR008991">
    <property type="entry name" value="Translation_prot_SH3-like_sf"/>
</dbReference>
<dbReference type="EMBL" id="BMXR01000001">
    <property type="protein sequence ID" value="GGX39938.1"/>
    <property type="molecule type" value="Genomic_DNA"/>
</dbReference>
<dbReference type="AlphaFoldDB" id="A0A918N5P4"/>
<dbReference type="PIRSF" id="PIRSF005901">
    <property type="entry name" value="EF-P"/>
    <property type="match status" value="1"/>
</dbReference>
<feature type="domain" description="Elongation factor P C-terminal" evidence="3">
    <location>
        <begin position="132"/>
        <end position="187"/>
    </location>
</feature>
<evidence type="ECO:0000259" key="4">
    <source>
        <dbReference type="SMART" id="SM01185"/>
    </source>
</evidence>
<accession>A0A918N5P4</accession>
<dbReference type="NCBIfam" id="NF003392">
    <property type="entry name" value="PRK04542.1"/>
    <property type="match status" value="1"/>
</dbReference>
<evidence type="ECO:0000259" key="3">
    <source>
        <dbReference type="SMART" id="SM00841"/>
    </source>
</evidence>
<dbReference type="RefSeq" id="WP_189606733.1">
    <property type="nucleotide sequence ID" value="NZ_BMXR01000001.1"/>
</dbReference>
<dbReference type="InterPro" id="IPR015365">
    <property type="entry name" value="Elong-fact-P_C"/>
</dbReference>
<dbReference type="PANTHER" id="PTHR30053:SF14">
    <property type="entry name" value="TRANSLATION ELONGATION FACTOR KOW-LIKE DOMAIN-CONTAINING PROTEIN"/>
    <property type="match status" value="1"/>
</dbReference>
<comment type="similarity">
    <text evidence="1 2">Belongs to the elongation factor P family.</text>
</comment>
<keyword evidence="5" id="KW-0251">Elongation factor</keyword>
<dbReference type="InterPro" id="IPR011897">
    <property type="entry name" value="Transl_elong_p-like_YeiP"/>
</dbReference>
<name>A0A918N5P4_9GAMM</name>
<dbReference type="PANTHER" id="PTHR30053">
    <property type="entry name" value="ELONGATION FACTOR P"/>
    <property type="match status" value="1"/>
</dbReference>
<dbReference type="InterPro" id="IPR020599">
    <property type="entry name" value="Transl_elong_fac_P/YeiP"/>
</dbReference>
<proteinExistence type="inferred from homology"/>
<dbReference type="SUPFAM" id="SSF50249">
    <property type="entry name" value="Nucleic acid-binding proteins"/>
    <property type="match status" value="2"/>
</dbReference>
<dbReference type="Pfam" id="PF08207">
    <property type="entry name" value="EFP_N"/>
    <property type="match status" value="1"/>
</dbReference>
<dbReference type="SMART" id="SM01185">
    <property type="entry name" value="EFP"/>
    <property type="match status" value="1"/>
</dbReference>
<dbReference type="InterPro" id="IPR013852">
    <property type="entry name" value="Transl_elong_P/YeiP_CS"/>
</dbReference>
<reference evidence="5" key="1">
    <citation type="journal article" date="2014" name="Int. J. Syst. Evol. Microbiol.">
        <title>Complete genome sequence of Corynebacterium casei LMG S-19264T (=DSM 44701T), isolated from a smear-ripened cheese.</title>
        <authorList>
            <consortium name="US DOE Joint Genome Institute (JGI-PGF)"/>
            <person name="Walter F."/>
            <person name="Albersmeier A."/>
            <person name="Kalinowski J."/>
            <person name="Ruckert C."/>
        </authorList>
    </citation>
    <scope>NUCLEOTIDE SEQUENCE</scope>
    <source>
        <strain evidence="5">KCTC 22169</strain>
    </source>
</reference>
<dbReference type="GO" id="GO:0043043">
    <property type="term" value="P:peptide biosynthetic process"/>
    <property type="evidence" value="ECO:0007669"/>
    <property type="project" value="InterPro"/>
</dbReference>
<dbReference type="SUPFAM" id="SSF50104">
    <property type="entry name" value="Translation proteins SH3-like domain"/>
    <property type="match status" value="1"/>
</dbReference>
<dbReference type="SMART" id="SM00841">
    <property type="entry name" value="Elong-fact-P_C"/>
    <property type="match status" value="1"/>
</dbReference>
<dbReference type="FunFam" id="2.40.50.140:FF:000009">
    <property type="entry name" value="Elongation factor P"/>
    <property type="match status" value="1"/>
</dbReference>
<dbReference type="Gene3D" id="2.40.50.140">
    <property type="entry name" value="Nucleic acid-binding proteins"/>
    <property type="match status" value="2"/>
</dbReference>
<feature type="domain" description="Translation elongation factor P/YeiP central" evidence="4">
    <location>
        <begin position="69"/>
        <end position="124"/>
    </location>
</feature>
<dbReference type="CDD" id="cd04470">
    <property type="entry name" value="S1_EF-P_repeat_1"/>
    <property type="match status" value="1"/>
</dbReference>
<dbReference type="InterPro" id="IPR013185">
    <property type="entry name" value="Transl_elong_KOW-like"/>
</dbReference>
<gene>
    <name evidence="5" type="ORF">GCM10007392_03120</name>
</gene>
<keyword evidence="5" id="KW-0648">Protein biosynthesis</keyword>
<dbReference type="Proteomes" id="UP000626148">
    <property type="component" value="Unassembled WGS sequence"/>
</dbReference>
<dbReference type="NCBIfam" id="NF001810">
    <property type="entry name" value="PRK00529.1"/>
    <property type="match status" value="1"/>
</dbReference>
<organism evidence="5 6">
    <name type="scientific">Saccharospirillum salsuginis</name>
    <dbReference type="NCBI Taxonomy" id="418750"/>
    <lineage>
        <taxon>Bacteria</taxon>
        <taxon>Pseudomonadati</taxon>
        <taxon>Pseudomonadota</taxon>
        <taxon>Gammaproteobacteria</taxon>
        <taxon>Oceanospirillales</taxon>
        <taxon>Saccharospirillaceae</taxon>
        <taxon>Saccharospirillum</taxon>
    </lineage>
</organism>
<dbReference type="Gene3D" id="2.30.30.30">
    <property type="match status" value="1"/>
</dbReference>
<comment type="caution">
    <text evidence="5">The sequence shown here is derived from an EMBL/GenBank/DDBJ whole genome shotgun (WGS) entry which is preliminary data.</text>
</comment>
<reference evidence="5" key="2">
    <citation type="submission" date="2020-09" db="EMBL/GenBank/DDBJ databases">
        <authorList>
            <person name="Sun Q."/>
            <person name="Kim S."/>
        </authorList>
    </citation>
    <scope>NUCLEOTIDE SEQUENCE</scope>
    <source>
        <strain evidence="5">KCTC 22169</strain>
    </source>
</reference>
<evidence type="ECO:0000313" key="6">
    <source>
        <dbReference type="Proteomes" id="UP000626148"/>
    </source>
</evidence>
<evidence type="ECO:0000256" key="1">
    <source>
        <dbReference type="ARBA" id="ARBA00009479"/>
    </source>
</evidence>
<dbReference type="InterPro" id="IPR001059">
    <property type="entry name" value="Transl_elong_P/YeiP_cen"/>
</dbReference>
<dbReference type="GO" id="GO:0005829">
    <property type="term" value="C:cytosol"/>
    <property type="evidence" value="ECO:0007669"/>
    <property type="project" value="UniProtKB-ARBA"/>
</dbReference>
<evidence type="ECO:0000256" key="2">
    <source>
        <dbReference type="HAMAP-Rule" id="MF_00646"/>
    </source>
</evidence>
<dbReference type="PROSITE" id="PS01275">
    <property type="entry name" value="EFP"/>
    <property type="match status" value="1"/>
</dbReference>
<dbReference type="InterPro" id="IPR014722">
    <property type="entry name" value="Rib_uL2_dom2"/>
</dbReference>
<dbReference type="FunFam" id="2.40.50.140:FF:000004">
    <property type="entry name" value="Elongation factor P"/>
    <property type="match status" value="1"/>
</dbReference>
<dbReference type="CDD" id="cd05794">
    <property type="entry name" value="S1_EF-P_repeat_2"/>
    <property type="match status" value="1"/>
</dbReference>
<sequence>MPKAPDIKPGHIIELDGAQYAVRKVDVHSPSARGAATLYKMTLAELVTKRKREEAFKGDDLLTLADFQSRSMQYLFADGEMHTFMDSEDYAQHLLSSEELGDQLDWLHEGMEGLTGLIVNDELVAIELPQSVVKTIVETAPGIKGASASARTKPAVLDGGITVQVPEYIEQGERIKVNTESRKFMSRA</sequence>
<evidence type="ECO:0000313" key="5">
    <source>
        <dbReference type="EMBL" id="GGX39938.1"/>
    </source>
</evidence>